<comment type="caution">
    <text evidence="1">The sequence shown here is derived from an EMBL/GenBank/DDBJ whole genome shotgun (WGS) entry which is preliminary data.</text>
</comment>
<proteinExistence type="predicted"/>
<dbReference type="AlphaFoldDB" id="A0A1F6CKX5"/>
<evidence type="ECO:0008006" key="3">
    <source>
        <dbReference type="Google" id="ProtNLM"/>
    </source>
</evidence>
<accession>A0A1F6CKX5</accession>
<sequence length="866" mass="95675">MSNGQGVSIVRPPADALAAQGPVRWAVSQLQEALTARRVPVRLCDRTEDAGSEDLCVLVAGRESAAEVLGAAGVSIPDVPEAVGLVPGEAGGRPVLLACGSDVRGLVYAVTELTDRVIHAGEPLSELAISKPIVEQPANPIRSIARLFTSDVEDRAWFHDRAFWQRYLSMLVAQRFNRFSLTLGLGYNFPRNVRDAYFYFPYPFLLSVPGYDVRAAGLSDAERDRNLDTLRFVSDEAAARGLHFQLALWTHACEWVDSPEANYTIEGLTSETHAPYCRDALRGLLKACPGVAGVTFRIHGESGVPEGSYGFWKTVFEGIAQCGRRVEIDMHAKGMDWEMIDVALGTGMPVNLSPKYWAEHMGLPYHQASIRELELPRKSEGFMALSGGSRRFLRYGYGDLLREDRRFGVLYRIWPGTQRLLLWGDPAMAAGYGRYAHLCGCLGMELCEPLTFKGRMGSGLAGGREGYADASLRPSGGDYEKYLYTYRLTGRLLYNPDAGPETWRRFLRKRYGAAAASVEEALANASRILPLMTTAHHPSASNNTYWPEVYTNMPIVDEARPHPYRDTPSPRLFGQVSALDPELFSRIDDFAEELAAGDRSARYSPLDVAAWLRGFAQAAADQLKKAEGQIGDRNDPEFRRVAVDVAIQSGLGHFFAEKLRAGVFYAVYRRSGDVSALQEAVSSYRRARGAWAGLAEGAKRAYVSDLTFGLVAHLRGHWADRLPAMDEDIQDMEKLLQEAKGGGTSGEMGRTVAALEGQKLEAEVEHTPPVSFRRGEPVAIALTVRSKNAITARLRYRRVNQAEAYVVADMAARGGRFEATVPGDYTDSPYPLQYWFELRDGGAWPWPGFNAELSNQPYFVVRQARS</sequence>
<gene>
    <name evidence="1" type="ORF">A3F84_16130</name>
</gene>
<protein>
    <recommendedName>
        <fullName evidence="3">Alpha glucuronidase N-terminal domain-containing protein</fullName>
    </recommendedName>
</protein>
<name>A0A1F6CKX5_HANXR</name>
<evidence type="ECO:0000313" key="1">
    <source>
        <dbReference type="EMBL" id="OGG49718.1"/>
    </source>
</evidence>
<reference evidence="1 2" key="1">
    <citation type="journal article" date="2016" name="Nat. Commun.">
        <title>Thousands of microbial genomes shed light on interconnected biogeochemical processes in an aquifer system.</title>
        <authorList>
            <person name="Anantharaman K."/>
            <person name="Brown C.T."/>
            <person name="Hug L.A."/>
            <person name="Sharon I."/>
            <person name="Castelle C.J."/>
            <person name="Probst A.J."/>
            <person name="Thomas B.C."/>
            <person name="Singh A."/>
            <person name="Wilkins M.J."/>
            <person name="Karaoz U."/>
            <person name="Brodie E.L."/>
            <person name="Williams K.H."/>
            <person name="Hubbard S.S."/>
            <person name="Banfield J.F."/>
        </authorList>
    </citation>
    <scope>NUCLEOTIDE SEQUENCE [LARGE SCALE GENOMIC DNA]</scope>
    <source>
        <strain evidence="2">RIFCSPLOWO2_12_FULL_64_10</strain>
    </source>
</reference>
<dbReference type="Proteomes" id="UP000178606">
    <property type="component" value="Unassembled WGS sequence"/>
</dbReference>
<organism evidence="1 2">
    <name type="scientific">Handelsmanbacteria sp. (strain RIFCSPLOWO2_12_FULL_64_10)</name>
    <dbReference type="NCBI Taxonomy" id="1817868"/>
    <lineage>
        <taxon>Bacteria</taxon>
        <taxon>Candidatus Handelsmaniibacteriota</taxon>
    </lineage>
</organism>
<dbReference type="EMBL" id="MFKF01000227">
    <property type="protein sequence ID" value="OGG49718.1"/>
    <property type="molecule type" value="Genomic_DNA"/>
</dbReference>
<evidence type="ECO:0000313" key="2">
    <source>
        <dbReference type="Proteomes" id="UP000178606"/>
    </source>
</evidence>